<evidence type="ECO:0000256" key="1">
    <source>
        <dbReference type="ARBA" id="ARBA00001933"/>
    </source>
</evidence>
<dbReference type="InterPro" id="IPR010977">
    <property type="entry name" value="Aromatic_deC"/>
</dbReference>
<dbReference type="Proteomes" id="UP000823615">
    <property type="component" value="Unassembled WGS sequence"/>
</dbReference>
<dbReference type="Gene3D" id="3.90.1150.10">
    <property type="entry name" value="Aspartate Aminotransferase, domain 1"/>
    <property type="match status" value="1"/>
</dbReference>
<gene>
    <name evidence="8" type="ORF">IAA97_05525</name>
</gene>
<sequence length="457" mass="50853">MISETVDAILETIVDDNAFSGIDPYTLRKEIEALPLLPEAGDSWQNVFSSLKATILPNLLRTWSPCYMPHLHSPALIESIAAELIIAAFNQSMDSWDQGPAATELEVKIINELCTLFGYSDGDGTFTSGGSQSNISALVALRDKYLLEKGWDVKKHGLPDDWRKFRIYTSSISHFSFDKGSHMAGLGYDAVVKLPVDGKMRIDIKEAERIISDDYNAGLKPFLIVATIGTTDFGSIDQVDELRRIADEYGAYLHADAAYGSGAILSSYSSRLGNLSLADSITVDFHKMFLLPISCSALLVKDKSTLETFQLHADYLNREEDEEEGYINLVGKSMQTTRRFDALKVYISFRMRGRRGMKLIMDKVIENAEYFYSRVSSDSAFIAPCPPSLSSVVFASNKGDETNKAIRKALMKEGIIIGQTVLGDKVMLKFTLLNPQLTHGHLDQILWRIKELAETLQ</sequence>
<feature type="modified residue" description="N6-(pyridoxal phosphate)lysine" evidence="6">
    <location>
        <position position="287"/>
    </location>
</feature>
<dbReference type="InterPro" id="IPR015424">
    <property type="entry name" value="PyrdxlP-dep_Trfase"/>
</dbReference>
<dbReference type="Pfam" id="PF00282">
    <property type="entry name" value="Pyridoxal_deC"/>
    <property type="match status" value="1"/>
</dbReference>
<dbReference type="PANTHER" id="PTHR45677:SF8">
    <property type="entry name" value="CYSTEINE SULFINIC ACID DECARBOXYLASE"/>
    <property type="match status" value="1"/>
</dbReference>
<name>A0A9D9DYJ2_9SPIO</name>
<comment type="caution">
    <text evidence="8">The sequence shown here is derived from an EMBL/GenBank/DDBJ whole genome shotgun (WGS) entry which is preliminary data.</text>
</comment>
<accession>A0A9D9DYJ2</accession>
<dbReference type="GO" id="GO:0016831">
    <property type="term" value="F:carboxy-lyase activity"/>
    <property type="evidence" value="ECO:0007669"/>
    <property type="project" value="UniProtKB-KW"/>
</dbReference>
<dbReference type="Gene3D" id="3.40.640.10">
    <property type="entry name" value="Type I PLP-dependent aspartate aminotransferase-like (Major domain)"/>
    <property type="match status" value="1"/>
</dbReference>
<proteinExistence type="inferred from homology"/>
<dbReference type="PANTHER" id="PTHR45677">
    <property type="entry name" value="GLUTAMATE DECARBOXYLASE-RELATED"/>
    <property type="match status" value="1"/>
</dbReference>
<evidence type="ECO:0000256" key="7">
    <source>
        <dbReference type="RuleBase" id="RU000382"/>
    </source>
</evidence>
<reference evidence="8" key="2">
    <citation type="journal article" date="2021" name="PeerJ">
        <title>Extensive microbial diversity within the chicken gut microbiome revealed by metagenomics and culture.</title>
        <authorList>
            <person name="Gilroy R."/>
            <person name="Ravi A."/>
            <person name="Getino M."/>
            <person name="Pursley I."/>
            <person name="Horton D.L."/>
            <person name="Alikhan N.F."/>
            <person name="Baker D."/>
            <person name="Gharbi K."/>
            <person name="Hall N."/>
            <person name="Watson M."/>
            <person name="Adriaenssens E.M."/>
            <person name="Foster-Nyarko E."/>
            <person name="Jarju S."/>
            <person name="Secka A."/>
            <person name="Antonio M."/>
            <person name="Oren A."/>
            <person name="Chaudhuri R.R."/>
            <person name="La Ragione R."/>
            <person name="Hildebrand F."/>
            <person name="Pallen M.J."/>
        </authorList>
    </citation>
    <scope>NUCLEOTIDE SEQUENCE</scope>
    <source>
        <strain evidence="8">7293</strain>
    </source>
</reference>
<comment type="similarity">
    <text evidence="2 7">Belongs to the group II decarboxylase family.</text>
</comment>
<dbReference type="EMBL" id="JADIMT010000067">
    <property type="protein sequence ID" value="MBO8436419.1"/>
    <property type="molecule type" value="Genomic_DNA"/>
</dbReference>
<dbReference type="InterPro" id="IPR002129">
    <property type="entry name" value="PyrdxlP-dep_de-COase"/>
</dbReference>
<dbReference type="PROSITE" id="PS00392">
    <property type="entry name" value="DDC_GAD_HDC_YDC"/>
    <property type="match status" value="1"/>
</dbReference>
<dbReference type="GO" id="GO:0006520">
    <property type="term" value="P:amino acid metabolic process"/>
    <property type="evidence" value="ECO:0007669"/>
    <property type="project" value="InterPro"/>
</dbReference>
<evidence type="ECO:0000256" key="3">
    <source>
        <dbReference type="ARBA" id="ARBA00022793"/>
    </source>
</evidence>
<evidence type="ECO:0000256" key="4">
    <source>
        <dbReference type="ARBA" id="ARBA00022898"/>
    </source>
</evidence>
<reference evidence="8" key="1">
    <citation type="submission" date="2020-10" db="EMBL/GenBank/DDBJ databases">
        <authorList>
            <person name="Gilroy R."/>
        </authorList>
    </citation>
    <scope>NUCLEOTIDE SEQUENCE</scope>
    <source>
        <strain evidence="8">7293</strain>
    </source>
</reference>
<dbReference type="AlphaFoldDB" id="A0A9D9DYJ2"/>
<dbReference type="GO" id="GO:0030170">
    <property type="term" value="F:pyridoxal phosphate binding"/>
    <property type="evidence" value="ECO:0007669"/>
    <property type="project" value="InterPro"/>
</dbReference>
<comment type="cofactor">
    <cofactor evidence="1 6 7">
        <name>pyridoxal 5'-phosphate</name>
        <dbReference type="ChEBI" id="CHEBI:597326"/>
    </cofactor>
</comment>
<dbReference type="InterPro" id="IPR021115">
    <property type="entry name" value="Pyridoxal-P_BS"/>
</dbReference>
<dbReference type="InterPro" id="IPR015421">
    <property type="entry name" value="PyrdxlP-dep_Trfase_major"/>
</dbReference>
<organism evidence="8 9">
    <name type="scientific">Candidatus Ornithospirochaeta stercoripullorum</name>
    <dbReference type="NCBI Taxonomy" id="2840899"/>
    <lineage>
        <taxon>Bacteria</taxon>
        <taxon>Pseudomonadati</taxon>
        <taxon>Spirochaetota</taxon>
        <taxon>Spirochaetia</taxon>
        <taxon>Spirochaetales</taxon>
        <taxon>Spirochaetaceae</taxon>
        <taxon>Spirochaetaceae incertae sedis</taxon>
        <taxon>Candidatus Ornithospirochaeta</taxon>
    </lineage>
</organism>
<evidence type="ECO:0000256" key="5">
    <source>
        <dbReference type="ARBA" id="ARBA00023239"/>
    </source>
</evidence>
<evidence type="ECO:0000256" key="6">
    <source>
        <dbReference type="PIRSR" id="PIRSR602129-50"/>
    </source>
</evidence>
<keyword evidence="4 6" id="KW-0663">Pyridoxal phosphate</keyword>
<dbReference type="SUPFAM" id="SSF53383">
    <property type="entry name" value="PLP-dependent transferases"/>
    <property type="match status" value="1"/>
</dbReference>
<dbReference type="GO" id="GO:0019752">
    <property type="term" value="P:carboxylic acid metabolic process"/>
    <property type="evidence" value="ECO:0007669"/>
    <property type="project" value="InterPro"/>
</dbReference>
<dbReference type="GO" id="GO:0005737">
    <property type="term" value="C:cytoplasm"/>
    <property type="evidence" value="ECO:0007669"/>
    <property type="project" value="TreeGrafter"/>
</dbReference>
<protein>
    <submittedName>
        <fullName evidence="8">Diaminobutyrate decarboxylase</fullName>
    </submittedName>
</protein>
<evidence type="ECO:0000256" key="2">
    <source>
        <dbReference type="ARBA" id="ARBA00009533"/>
    </source>
</evidence>
<dbReference type="PRINTS" id="PR00800">
    <property type="entry name" value="YHDCRBOXLASE"/>
</dbReference>
<evidence type="ECO:0000313" key="9">
    <source>
        <dbReference type="Proteomes" id="UP000823615"/>
    </source>
</evidence>
<dbReference type="InterPro" id="IPR015422">
    <property type="entry name" value="PyrdxlP-dep_Trfase_small"/>
</dbReference>
<keyword evidence="3" id="KW-0210">Decarboxylase</keyword>
<keyword evidence="5 7" id="KW-0456">Lyase</keyword>
<evidence type="ECO:0000313" key="8">
    <source>
        <dbReference type="EMBL" id="MBO8436419.1"/>
    </source>
</evidence>